<feature type="compositionally biased region" description="Polar residues" evidence="2">
    <location>
        <begin position="342"/>
        <end position="356"/>
    </location>
</feature>
<feature type="coiled-coil region" evidence="1">
    <location>
        <begin position="95"/>
        <end position="192"/>
    </location>
</feature>
<dbReference type="AlphaFoldDB" id="A0A8E2J6P6"/>
<feature type="region of interest" description="Disordered" evidence="2">
    <location>
        <begin position="382"/>
        <end position="557"/>
    </location>
</feature>
<dbReference type="Proteomes" id="UP000250043">
    <property type="component" value="Unassembled WGS sequence"/>
</dbReference>
<organism evidence="3 4">
    <name type="scientific">Obba rivulosa</name>
    <dbReference type="NCBI Taxonomy" id="1052685"/>
    <lineage>
        <taxon>Eukaryota</taxon>
        <taxon>Fungi</taxon>
        <taxon>Dikarya</taxon>
        <taxon>Basidiomycota</taxon>
        <taxon>Agaricomycotina</taxon>
        <taxon>Agaricomycetes</taxon>
        <taxon>Polyporales</taxon>
        <taxon>Gelatoporiaceae</taxon>
        <taxon>Obba</taxon>
    </lineage>
</organism>
<feature type="compositionally biased region" description="Basic and acidic residues" evidence="2">
    <location>
        <begin position="52"/>
        <end position="67"/>
    </location>
</feature>
<feature type="compositionally biased region" description="Basic and acidic residues" evidence="2">
    <location>
        <begin position="539"/>
        <end position="555"/>
    </location>
</feature>
<feature type="region of interest" description="Disordered" evidence="2">
    <location>
        <begin position="200"/>
        <end position="240"/>
    </location>
</feature>
<gene>
    <name evidence="3" type="ORF">OBBRIDRAFT_830515</name>
</gene>
<reference evidence="3 4" key="1">
    <citation type="submission" date="2016-07" db="EMBL/GenBank/DDBJ databases">
        <title>Draft genome of the white-rot fungus Obba rivulosa 3A-2.</title>
        <authorList>
            <consortium name="DOE Joint Genome Institute"/>
            <person name="Miettinen O."/>
            <person name="Riley R."/>
            <person name="Acob R."/>
            <person name="Barry K."/>
            <person name="Cullen D."/>
            <person name="De Vries R."/>
            <person name="Hainaut M."/>
            <person name="Hatakka A."/>
            <person name="Henrissat B."/>
            <person name="Hilden K."/>
            <person name="Kuo R."/>
            <person name="Labutti K."/>
            <person name="Lipzen A."/>
            <person name="Makela M.R."/>
            <person name="Sandor L."/>
            <person name="Spatafora J.W."/>
            <person name="Grigoriev I.V."/>
            <person name="Hibbett D.S."/>
        </authorList>
    </citation>
    <scope>NUCLEOTIDE SEQUENCE [LARGE SCALE GENOMIC DNA]</scope>
    <source>
        <strain evidence="3 4">3A-2</strain>
    </source>
</reference>
<keyword evidence="1" id="KW-0175">Coiled coil</keyword>
<feature type="region of interest" description="Disordered" evidence="2">
    <location>
        <begin position="257"/>
        <end position="276"/>
    </location>
</feature>
<sequence>MSLQYSDDSEGSQLRDLVDNDDPQYSPMDNDRPTPPSPRTALLSMASNGDLNTRERSMRSRGKEPERRHKSHRSRNLVKILLNEEYEVKQTRRVLSAALDRLDSETQRAQEAERRALEMAERFKIVNDARISAQQEARRAIEELQMYKVQLDNAQREINRASDLLRDIEAQRDDAEAAAARARTTARRLREQQLVYQAREDGRKQGYEEGMKRGYDDGRAAALSGAPPPGSPERDPTTAPRVAFEDDLRRAQRSEIERTAPLAGFPSDLRNFPPPPSDVDRITLDEPESITVIPPPGEMNAFQPGAQGSRFREEMTSPGGSTINMPPNRATGPQPWPAPPGTASTYDRSPSIQNRPLSLGPSDYTDTLIPEMRAGENYMNIPPPHGLSRPYSSAQPLPTLPQVPIGRVPSDGSQDVPRPGSTPVLSRDYAYAPKNRMSPGSLAESLTSTTMSQFDLLSSPRSMARRVGRDSRGSGLSAIQEVPTSMEFSPSTEAASRRNDMPEPVVFPVPSAEAPIAPPTGPGPMNGAPLGFVPQAQRDGQEYDGSPRSRRRLADQLRYSNPNMVDEWRRSASEVIF</sequence>
<feature type="region of interest" description="Disordered" evidence="2">
    <location>
        <begin position="1"/>
        <end position="75"/>
    </location>
</feature>
<feature type="compositionally biased region" description="Polar residues" evidence="2">
    <location>
        <begin position="444"/>
        <end position="461"/>
    </location>
</feature>
<protein>
    <submittedName>
        <fullName evidence="3">Uncharacterized protein</fullName>
    </submittedName>
</protein>
<proteinExistence type="predicted"/>
<evidence type="ECO:0000256" key="1">
    <source>
        <dbReference type="SAM" id="Coils"/>
    </source>
</evidence>
<feature type="compositionally biased region" description="Polar residues" evidence="2">
    <location>
        <begin position="482"/>
        <end position="494"/>
    </location>
</feature>
<keyword evidence="4" id="KW-1185">Reference proteome</keyword>
<accession>A0A8E2J6P6</accession>
<dbReference type="EMBL" id="KV722333">
    <property type="protein sequence ID" value="OCH95916.1"/>
    <property type="molecule type" value="Genomic_DNA"/>
</dbReference>
<evidence type="ECO:0000256" key="2">
    <source>
        <dbReference type="SAM" id="MobiDB-lite"/>
    </source>
</evidence>
<dbReference type="OrthoDB" id="3069722at2759"/>
<evidence type="ECO:0000313" key="4">
    <source>
        <dbReference type="Proteomes" id="UP000250043"/>
    </source>
</evidence>
<feature type="region of interest" description="Disordered" evidence="2">
    <location>
        <begin position="291"/>
        <end position="363"/>
    </location>
</feature>
<name>A0A8E2J6P6_9APHY</name>
<feature type="compositionally biased region" description="Basic and acidic residues" evidence="2">
    <location>
        <begin position="200"/>
        <end position="219"/>
    </location>
</feature>
<evidence type="ECO:0000313" key="3">
    <source>
        <dbReference type="EMBL" id="OCH95916.1"/>
    </source>
</evidence>